<accession>A0A4S8MIS0</accession>
<keyword evidence="3" id="KW-1185">Reference proteome</keyword>
<name>A0A4S8MIS0_DENBC</name>
<evidence type="ECO:0000313" key="2">
    <source>
        <dbReference type="EMBL" id="THV02623.1"/>
    </source>
</evidence>
<sequence>MPLTDFTTSLLSFVAAHLTVIVTGVVPGDNLLPYILKVTTDWTSDSPTTTVVDDEDDHRESQTPPPPRPSPEETNSADGEGDMPPLVSTSLPYPSSTSTAQTLHLFIGSRFFNLPTQDVEYFWTLLNERITRLAVRNLKITIVSRSYILPILSCIERDRANGGGNGNGNGGFFPNLEIIDIELLEPSSTPPSSSAPSAPSETAIAESTSVFPGLLSSGGVEFYFQHKVRENRVKVLVNAMTREGVPIHVLGYSDFFGGDSCFGYKDLLRSVKEVCEDQQQQSVGGTTCIEYPSGSGGGEVRREFHSFSGN</sequence>
<feature type="region of interest" description="Disordered" evidence="1">
    <location>
        <begin position="45"/>
        <end position="94"/>
    </location>
</feature>
<feature type="compositionally biased region" description="Low complexity" evidence="1">
    <location>
        <begin position="84"/>
        <end position="94"/>
    </location>
</feature>
<evidence type="ECO:0000256" key="1">
    <source>
        <dbReference type="SAM" id="MobiDB-lite"/>
    </source>
</evidence>
<dbReference type="AlphaFoldDB" id="A0A4S8MIS0"/>
<evidence type="ECO:0000313" key="3">
    <source>
        <dbReference type="Proteomes" id="UP000297245"/>
    </source>
</evidence>
<dbReference type="EMBL" id="ML179075">
    <property type="protein sequence ID" value="THV02623.1"/>
    <property type="molecule type" value="Genomic_DNA"/>
</dbReference>
<gene>
    <name evidence="2" type="ORF">K435DRAFT_775422</name>
</gene>
<protein>
    <submittedName>
        <fullName evidence="2">Uncharacterized protein</fullName>
    </submittedName>
</protein>
<dbReference type="Proteomes" id="UP000297245">
    <property type="component" value="Unassembled WGS sequence"/>
</dbReference>
<feature type="region of interest" description="Disordered" evidence="1">
    <location>
        <begin position="286"/>
        <end position="310"/>
    </location>
</feature>
<proteinExistence type="predicted"/>
<feature type="compositionally biased region" description="Basic and acidic residues" evidence="1">
    <location>
        <begin position="299"/>
        <end position="310"/>
    </location>
</feature>
<organism evidence="2 3">
    <name type="scientific">Dendrothele bispora (strain CBS 962.96)</name>
    <dbReference type="NCBI Taxonomy" id="1314807"/>
    <lineage>
        <taxon>Eukaryota</taxon>
        <taxon>Fungi</taxon>
        <taxon>Dikarya</taxon>
        <taxon>Basidiomycota</taxon>
        <taxon>Agaricomycotina</taxon>
        <taxon>Agaricomycetes</taxon>
        <taxon>Agaricomycetidae</taxon>
        <taxon>Agaricales</taxon>
        <taxon>Agaricales incertae sedis</taxon>
        <taxon>Dendrothele</taxon>
    </lineage>
</organism>
<reference evidence="2 3" key="1">
    <citation type="journal article" date="2019" name="Nat. Ecol. Evol.">
        <title>Megaphylogeny resolves global patterns of mushroom evolution.</title>
        <authorList>
            <person name="Varga T."/>
            <person name="Krizsan K."/>
            <person name="Foldi C."/>
            <person name="Dima B."/>
            <person name="Sanchez-Garcia M."/>
            <person name="Sanchez-Ramirez S."/>
            <person name="Szollosi G.J."/>
            <person name="Szarkandi J.G."/>
            <person name="Papp V."/>
            <person name="Albert L."/>
            <person name="Andreopoulos W."/>
            <person name="Angelini C."/>
            <person name="Antonin V."/>
            <person name="Barry K.W."/>
            <person name="Bougher N.L."/>
            <person name="Buchanan P."/>
            <person name="Buyck B."/>
            <person name="Bense V."/>
            <person name="Catcheside P."/>
            <person name="Chovatia M."/>
            <person name="Cooper J."/>
            <person name="Damon W."/>
            <person name="Desjardin D."/>
            <person name="Finy P."/>
            <person name="Geml J."/>
            <person name="Haridas S."/>
            <person name="Hughes K."/>
            <person name="Justo A."/>
            <person name="Karasinski D."/>
            <person name="Kautmanova I."/>
            <person name="Kiss B."/>
            <person name="Kocsube S."/>
            <person name="Kotiranta H."/>
            <person name="LaButti K.M."/>
            <person name="Lechner B.E."/>
            <person name="Liimatainen K."/>
            <person name="Lipzen A."/>
            <person name="Lukacs Z."/>
            <person name="Mihaltcheva S."/>
            <person name="Morgado L.N."/>
            <person name="Niskanen T."/>
            <person name="Noordeloos M.E."/>
            <person name="Ohm R.A."/>
            <person name="Ortiz-Santana B."/>
            <person name="Ovrebo C."/>
            <person name="Racz N."/>
            <person name="Riley R."/>
            <person name="Savchenko A."/>
            <person name="Shiryaev A."/>
            <person name="Soop K."/>
            <person name="Spirin V."/>
            <person name="Szebenyi C."/>
            <person name="Tomsovsky M."/>
            <person name="Tulloss R.E."/>
            <person name="Uehling J."/>
            <person name="Grigoriev I.V."/>
            <person name="Vagvolgyi C."/>
            <person name="Papp T."/>
            <person name="Martin F.M."/>
            <person name="Miettinen O."/>
            <person name="Hibbett D.S."/>
            <person name="Nagy L.G."/>
        </authorList>
    </citation>
    <scope>NUCLEOTIDE SEQUENCE [LARGE SCALE GENOMIC DNA]</scope>
    <source>
        <strain evidence="2 3">CBS 962.96</strain>
    </source>
</reference>